<keyword evidence="1" id="KW-0496">Mitochondrion</keyword>
<sequence>MNNSPRFFLFAKNQGLNRQWINRILFFRASPLYKAIPVRDCLPRAQSLRLIGARAARAARRGYVHAEVTSLCVLISSFGGSIYVAASSNPRVESGSKLRLSGEGQP</sequence>
<proteinExistence type="predicted"/>
<organism evidence="1">
    <name type="scientific">Ammopiptanthus mongolicus</name>
    <name type="common">Piptanthus mongolicus</name>
    <dbReference type="NCBI Taxonomy" id="126911"/>
    <lineage>
        <taxon>Eukaryota</taxon>
        <taxon>Viridiplantae</taxon>
        <taxon>Streptophyta</taxon>
        <taxon>Embryophyta</taxon>
        <taxon>Tracheophyta</taxon>
        <taxon>Spermatophyta</taxon>
        <taxon>Magnoliopsida</taxon>
        <taxon>eudicotyledons</taxon>
        <taxon>Gunneridae</taxon>
        <taxon>Pentapetalae</taxon>
        <taxon>rosids</taxon>
        <taxon>fabids</taxon>
        <taxon>Fabales</taxon>
        <taxon>Fabaceae</taxon>
        <taxon>Papilionoideae</taxon>
        <taxon>50 kb inversion clade</taxon>
        <taxon>genistoids sensu lato</taxon>
        <taxon>core genistoids</taxon>
        <taxon>Sophoreae</taxon>
        <taxon>Ammopiptanthus</taxon>
    </lineage>
</organism>
<protein>
    <submittedName>
        <fullName evidence="1">Uncharacterized protein</fullName>
    </submittedName>
</protein>
<evidence type="ECO:0000313" key="1">
    <source>
        <dbReference type="EMBL" id="QCQ81926.1"/>
    </source>
</evidence>
<dbReference type="EMBL" id="MG011535">
    <property type="protein sequence ID" value="QCQ81926.1"/>
    <property type="molecule type" value="Genomic_DNA"/>
</dbReference>
<gene>
    <name evidence="1" type="primary">orf132</name>
</gene>
<dbReference type="AlphaFoldDB" id="A0A4P8PFM8"/>
<name>A0A4P8PFM8_AMMMO</name>
<geneLocation type="mitochondrion" evidence="1"/>
<accession>A0A4P8PFM8</accession>
<reference evidence="1" key="1">
    <citation type="journal article" date="2019" name="Plant Syst. Evol.">
        <title>Analyses of mitochondrial genomes of the genus Ammopiptanthus provide new insights into the evolution of legume plants.</title>
        <authorList>
            <person name="Feng L."/>
            <person name="Li N."/>
            <person name="Yang W."/>
            <person name="Li Y."/>
            <person name="Wang C.-M."/>
            <person name="Tong S.-W."/>
            <person name="He J.-X."/>
        </authorList>
    </citation>
    <scope>NUCLEOTIDE SEQUENCE</scope>
</reference>